<dbReference type="InterPro" id="IPR029052">
    <property type="entry name" value="Metallo-depent_PP-like"/>
</dbReference>
<dbReference type="InterPro" id="IPR007708">
    <property type="entry name" value="DBR1_C"/>
</dbReference>
<sequence length="623" mass="69285">MVRVAIEGCCHGELDKIYSSLKHIETKERVKIDLLIICGDFQSLRNYGDLDQMAVPEKHKKLGIFHEYYSGKKTAPILTVFIGGNHEGSNYLWELYHGSLSLGWVCPNIYFLGFAGVVNFGGLRIAGLTGIFDPKHYNLGYHEVIPLNREQCRSIYHVRRYNEYRVSQLTNPIDIFVSHDWPRGIYHYGDKKRLLSVKSFFEHEVNTNTLGSQVNERLLYLLKPRFWFSAHLHVKFAALVNHSLLEQNKAKAWAPPTAPPARPAQVAPVPVVNPDAIDIVDSDDEAEGEAVAATEKVETAIVEEEKPVAPKIVDVADTQEEPAAAGVQEQATATEAEEPQKPKEPQVTRFLALDKCLPRRDFLQVLDIDAVGEGKEAQTEPKEAVTHSFEYDEEWLAIVRATYDYLSLQRNQVDLPDQATIKERIRKELEWVKENISSKEDGLVVPRNFVMTAPPHLPSHGHRNIMALGQPVQNPQTVAFCEKIGLPNKINSTYEVTTYVEPPPPVSPPRIPRAANVAPIPPPGIKDASDNRGLNSLPPRPALSLPEPKFVQPEHADGKTAEIAEGNYGKAGGESDAMEVTEVGESLVAQEPIADFADTMDAAGTRSSDEIGSENEPDAKRRC</sequence>
<organism evidence="15 16">
    <name type="scientific">Chytriomyces confervae</name>
    <dbReference type="NCBI Taxonomy" id="246404"/>
    <lineage>
        <taxon>Eukaryota</taxon>
        <taxon>Fungi</taxon>
        <taxon>Fungi incertae sedis</taxon>
        <taxon>Chytridiomycota</taxon>
        <taxon>Chytridiomycota incertae sedis</taxon>
        <taxon>Chytridiomycetes</taxon>
        <taxon>Chytridiales</taxon>
        <taxon>Chytriomycetaceae</taxon>
        <taxon>Chytriomyces</taxon>
    </lineage>
</organism>
<evidence type="ECO:0000256" key="10">
    <source>
        <dbReference type="ARBA" id="ARBA00023004"/>
    </source>
</evidence>
<dbReference type="OrthoDB" id="407609at2759"/>
<evidence type="ECO:0000256" key="9">
    <source>
        <dbReference type="ARBA" id="ARBA00022833"/>
    </source>
</evidence>
<evidence type="ECO:0000256" key="4">
    <source>
        <dbReference type="ARBA" id="ARBA00004123"/>
    </source>
</evidence>
<dbReference type="PANTHER" id="PTHR12849:SF0">
    <property type="entry name" value="LARIAT DEBRANCHING ENZYME"/>
    <property type="match status" value="1"/>
</dbReference>
<comment type="similarity">
    <text evidence="5">Belongs to the lariat debranching enzyme family.</text>
</comment>
<comment type="cofactor">
    <cofactor evidence="3">
        <name>Fe(2+)</name>
        <dbReference type="ChEBI" id="CHEBI:29033"/>
    </cofactor>
</comment>
<dbReference type="STRING" id="246404.A0A507FG13"/>
<keyword evidence="7" id="KW-0479">Metal-binding</keyword>
<evidence type="ECO:0000256" key="5">
    <source>
        <dbReference type="ARBA" id="ARBA00006045"/>
    </source>
</evidence>
<evidence type="ECO:0000256" key="1">
    <source>
        <dbReference type="ARBA" id="ARBA00001936"/>
    </source>
</evidence>
<dbReference type="Pfam" id="PF05011">
    <property type="entry name" value="DBR1"/>
    <property type="match status" value="1"/>
</dbReference>
<feature type="region of interest" description="Disordered" evidence="13">
    <location>
        <begin position="321"/>
        <end position="346"/>
    </location>
</feature>
<keyword evidence="10" id="KW-0408">Iron</keyword>
<dbReference type="PANTHER" id="PTHR12849">
    <property type="entry name" value="RNA LARIAT DEBRANCHING ENZYME"/>
    <property type="match status" value="1"/>
</dbReference>
<evidence type="ECO:0000256" key="8">
    <source>
        <dbReference type="ARBA" id="ARBA00022801"/>
    </source>
</evidence>
<feature type="domain" description="Lariat debranching enzyme C-terminal" evidence="14">
    <location>
        <begin position="337"/>
        <end position="490"/>
    </location>
</feature>
<reference evidence="15 16" key="1">
    <citation type="journal article" date="2019" name="Sci. Rep.">
        <title>Comparative genomics of chytrid fungi reveal insights into the obligate biotrophic and pathogenic lifestyle of Synchytrium endobioticum.</title>
        <authorList>
            <person name="van de Vossenberg B.T.L.H."/>
            <person name="Warris S."/>
            <person name="Nguyen H.D.T."/>
            <person name="van Gent-Pelzer M.P.E."/>
            <person name="Joly D.L."/>
            <person name="van de Geest H.C."/>
            <person name="Bonants P.J.M."/>
            <person name="Smith D.S."/>
            <person name="Levesque C.A."/>
            <person name="van der Lee T.A.J."/>
        </authorList>
    </citation>
    <scope>NUCLEOTIDE SEQUENCE [LARGE SCALE GENOMIC DNA]</scope>
    <source>
        <strain evidence="15 16">CBS 675.73</strain>
    </source>
</reference>
<comment type="subcellular location">
    <subcellularLocation>
        <location evidence="4">Nucleus</location>
    </subcellularLocation>
</comment>
<dbReference type="CDD" id="cd00844">
    <property type="entry name" value="MPP_Dbr1_N"/>
    <property type="match status" value="1"/>
</dbReference>
<protein>
    <recommendedName>
        <fullName evidence="14">Lariat debranching enzyme C-terminal domain-containing protein</fullName>
    </recommendedName>
</protein>
<dbReference type="GO" id="GO:0008419">
    <property type="term" value="F:RNA lariat debranching enzyme activity"/>
    <property type="evidence" value="ECO:0007669"/>
    <property type="project" value="TreeGrafter"/>
</dbReference>
<comment type="cofactor">
    <cofactor evidence="2">
        <name>Zn(2+)</name>
        <dbReference type="ChEBI" id="CHEBI:29105"/>
    </cofactor>
</comment>
<keyword evidence="16" id="KW-1185">Reference proteome</keyword>
<keyword evidence="6" id="KW-0507">mRNA processing</keyword>
<dbReference type="Pfam" id="PF00149">
    <property type="entry name" value="Metallophos"/>
    <property type="match status" value="1"/>
</dbReference>
<feature type="compositionally biased region" description="Low complexity" evidence="13">
    <location>
        <begin position="323"/>
        <end position="334"/>
    </location>
</feature>
<gene>
    <name evidence="15" type="ORF">CcCBS67573_g03647</name>
</gene>
<feature type="region of interest" description="Disordered" evidence="13">
    <location>
        <begin position="599"/>
        <end position="623"/>
    </location>
</feature>
<keyword evidence="11" id="KW-0464">Manganese</keyword>
<evidence type="ECO:0000256" key="13">
    <source>
        <dbReference type="SAM" id="MobiDB-lite"/>
    </source>
</evidence>
<comment type="cofactor">
    <cofactor evidence="1">
        <name>Mn(2+)</name>
        <dbReference type="ChEBI" id="CHEBI:29035"/>
    </cofactor>
</comment>
<dbReference type="EMBL" id="QEAP01000096">
    <property type="protein sequence ID" value="TPX75082.1"/>
    <property type="molecule type" value="Genomic_DNA"/>
</dbReference>
<evidence type="ECO:0000313" key="15">
    <source>
        <dbReference type="EMBL" id="TPX75082.1"/>
    </source>
</evidence>
<evidence type="ECO:0000256" key="6">
    <source>
        <dbReference type="ARBA" id="ARBA00022664"/>
    </source>
</evidence>
<dbReference type="GO" id="GO:0046872">
    <property type="term" value="F:metal ion binding"/>
    <property type="evidence" value="ECO:0007669"/>
    <property type="project" value="UniProtKB-KW"/>
</dbReference>
<accession>A0A507FG13</accession>
<dbReference type="SMART" id="SM01124">
    <property type="entry name" value="DBR1"/>
    <property type="match status" value="1"/>
</dbReference>
<dbReference type="InterPro" id="IPR004843">
    <property type="entry name" value="Calcineurin-like_PHP"/>
</dbReference>
<dbReference type="FunFam" id="3.60.21.10:FF:000035">
    <property type="entry name" value="Lariat debranching enzyme"/>
    <property type="match status" value="1"/>
</dbReference>
<evidence type="ECO:0000313" key="16">
    <source>
        <dbReference type="Proteomes" id="UP000320333"/>
    </source>
</evidence>
<evidence type="ECO:0000256" key="11">
    <source>
        <dbReference type="ARBA" id="ARBA00023211"/>
    </source>
</evidence>
<dbReference type="AlphaFoldDB" id="A0A507FG13"/>
<dbReference type="GO" id="GO:0000398">
    <property type="term" value="P:mRNA splicing, via spliceosome"/>
    <property type="evidence" value="ECO:0007669"/>
    <property type="project" value="TreeGrafter"/>
</dbReference>
<evidence type="ECO:0000259" key="14">
    <source>
        <dbReference type="SMART" id="SM01124"/>
    </source>
</evidence>
<name>A0A507FG13_9FUNG</name>
<evidence type="ECO:0000256" key="2">
    <source>
        <dbReference type="ARBA" id="ARBA00001947"/>
    </source>
</evidence>
<dbReference type="SUPFAM" id="SSF56300">
    <property type="entry name" value="Metallo-dependent phosphatases"/>
    <property type="match status" value="1"/>
</dbReference>
<evidence type="ECO:0000256" key="12">
    <source>
        <dbReference type="ARBA" id="ARBA00023242"/>
    </source>
</evidence>
<evidence type="ECO:0000256" key="7">
    <source>
        <dbReference type="ARBA" id="ARBA00022723"/>
    </source>
</evidence>
<keyword evidence="8" id="KW-0378">Hydrolase</keyword>
<proteinExistence type="inferred from homology"/>
<dbReference type="Proteomes" id="UP000320333">
    <property type="component" value="Unassembled WGS sequence"/>
</dbReference>
<comment type="caution">
    <text evidence="15">The sequence shown here is derived from an EMBL/GenBank/DDBJ whole genome shotgun (WGS) entry which is preliminary data.</text>
</comment>
<dbReference type="GO" id="GO:0005634">
    <property type="term" value="C:nucleus"/>
    <property type="evidence" value="ECO:0007669"/>
    <property type="project" value="UniProtKB-SubCell"/>
</dbReference>
<evidence type="ECO:0000256" key="3">
    <source>
        <dbReference type="ARBA" id="ARBA00001954"/>
    </source>
</evidence>
<keyword evidence="9" id="KW-0862">Zinc</keyword>
<dbReference type="InterPro" id="IPR041816">
    <property type="entry name" value="Dbr1_N"/>
</dbReference>
<keyword evidence="12" id="KW-0539">Nucleus</keyword>